<sequence>MERNLLHSSRYARPLNIPRAKNKLTTAAQNERYVSKRHGTNHESPEVQVRPSVRPSPLASDRCNCAAASGTPLALLPAAIDLTRTVLVGDSSLRPQHQDAQQRLGLQLSPATHAYRPMPYFIP</sequence>
<dbReference type="EMBL" id="MLFU01000068">
    <property type="protein sequence ID" value="KAK1487156.1"/>
    <property type="molecule type" value="Genomic_DNA"/>
</dbReference>
<proteinExistence type="predicted"/>
<accession>A0ABQ9QWK5</accession>
<feature type="region of interest" description="Disordered" evidence="1">
    <location>
        <begin position="19"/>
        <end position="58"/>
    </location>
</feature>
<reference evidence="2 3" key="1">
    <citation type="submission" date="2016-10" db="EMBL/GenBank/DDBJ databases">
        <title>The genome sequence of Colletotrichum fioriniae PJ7.</title>
        <authorList>
            <person name="Baroncelli R."/>
        </authorList>
    </citation>
    <scope>NUCLEOTIDE SEQUENCE [LARGE SCALE GENOMIC DNA]</scope>
    <source>
        <strain evidence="2 3">Tom-12</strain>
    </source>
</reference>
<dbReference type="RefSeq" id="XP_060377480.1">
    <property type="nucleotide sequence ID" value="XM_060527936.1"/>
</dbReference>
<dbReference type="GeneID" id="85412174"/>
<evidence type="ECO:0000256" key="1">
    <source>
        <dbReference type="SAM" id="MobiDB-lite"/>
    </source>
</evidence>
<organism evidence="2 3">
    <name type="scientific">Colletotrichum tamarilloi</name>
    <dbReference type="NCBI Taxonomy" id="1209934"/>
    <lineage>
        <taxon>Eukaryota</taxon>
        <taxon>Fungi</taxon>
        <taxon>Dikarya</taxon>
        <taxon>Ascomycota</taxon>
        <taxon>Pezizomycotina</taxon>
        <taxon>Sordariomycetes</taxon>
        <taxon>Hypocreomycetidae</taxon>
        <taxon>Glomerellales</taxon>
        <taxon>Glomerellaceae</taxon>
        <taxon>Colletotrichum</taxon>
        <taxon>Colletotrichum acutatum species complex</taxon>
    </lineage>
</organism>
<evidence type="ECO:0000313" key="3">
    <source>
        <dbReference type="Proteomes" id="UP001227543"/>
    </source>
</evidence>
<keyword evidence="3" id="KW-1185">Reference proteome</keyword>
<evidence type="ECO:0000313" key="2">
    <source>
        <dbReference type="EMBL" id="KAK1487156.1"/>
    </source>
</evidence>
<gene>
    <name evidence="2" type="ORF">CTAM01_11927</name>
</gene>
<name>A0ABQ9QWK5_9PEZI</name>
<protein>
    <submittedName>
        <fullName evidence="2">Uncharacterized protein</fullName>
    </submittedName>
</protein>
<comment type="caution">
    <text evidence="2">The sequence shown here is derived from an EMBL/GenBank/DDBJ whole genome shotgun (WGS) entry which is preliminary data.</text>
</comment>
<dbReference type="Proteomes" id="UP001227543">
    <property type="component" value="Unassembled WGS sequence"/>
</dbReference>